<evidence type="ECO:0000256" key="1">
    <source>
        <dbReference type="SAM" id="MobiDB-lite"/>
    </source>
</evidence>
<dbReference type="AlphaFoldDB" id="A0AAV6TES8"/>
<sequence>MKREKPSAESHDRKGVGKWRLGGASPETDSQQVPLPRGVAQSGARPIAARFYPDAISLESGCFRKCNINRV</sequence>
<feature type="compositionally biased region" description="Basic and acidic residues" evidence="1">
    <location>
        <begin position="1"/>
        <end position="15"/>
    </location>
</feature>
<protein>
    <submittedName>
        <fullName evidence="2">Uncharacterized protein</fullName>
    </submittedName>
</protein>
<proteinExistence type="predicted"/>
<gene>
    <name evidence="2" type="ORF">JTE90_007017</name>
</gene>
<feature type="region of interest" description="Disordered" evidence="1">
    <location>
        <begin position="1"/>
        <end position="43"/>
    </location>
</feature>
<keyword evidence="3" id="KW-1185">Reference proteome</keyword>
<name>A0AAV6TES8_9ARAC</name>
<accession>A0AAV6TES8</accession>
<organism evidence="2 3">
    <name type="scientific">Oedothorax gibbosus</name>
    <dbReference type="NCBI Taxonomy" id="931172"/>
    <lineage>
        <taxon>Eukaryota</taxon>
        <taxon>Metazoa</taxon>
        <taxon>Ecdysozoa</taxon>
        <taxon>Arthropoda</taxon>
        <taxon>Chelicerata</taxon>
        <taxon>Arachnida</taxon>
        <taxon>Araneae</taxon>
        <taxon>Araneomorphae</taxon>
        <taxon>Entelegynae</taxon>
        <taxon>Araneoidea</taxon>
        <taxon>Linyphiidae</taxon>
        <taxon>Erigoninae</taxon>
        <taxon>Oedothorax</taxon>
    </lineage>
</organism>
<evidence type="ECO:0000313" key="2">
    <source>
        <dbReference type="EMBL" id="KAG8163807.1"/>
    </source>
</evidence>
<comment type="caution">
    <text evidence="2">The sequence shown here is derived from an EMBL/GenBank/DDBJ whole genome shotgun (WGS) entry which is preliminary data.</text>
</comment>
<evidence type="ECO:0000313" key="3">
    <source>
        <dbReference type="Proteomes" id="UP000827092"/>
    </source>
</evidence>
<dbReference type="Proteomes" id="UP000827092">
    <property type="component" value="Unassembled WGS sequence"/>
</dbReference>
<reference evidence="2 3" key="1">
    <citation type="journal article" date="2022" name="Nat. Ecol. Evol.">
        <title>A masculinizing supergene underlies an exaggerated male reproductive morph in a spider.</title>
        <authorList>
            <person name="Hendrickx F."/>
            <person name="De Corte Z."/>
            <person name="Sonet G."/>
            <person name="Van Belleghem S.M."/>
            <person name="Kostlbacher S."/>
            <person name="Vangestel C."/>
        </authorList>
    </citation>
    <scope>NUCLEOTIDE SEQUENCE [LARGE SCALE GENOMIC DNA]</scope>
    <source>
        <strain evidence="2">W744_W776</strain>
    </source>
</reference>
<dbReference type="EMBL" id="JAFNEN010005677">
    <property type="protein sequence ID" value="KAG8163807.1"/>
    <property type="molecule type" value="Genomic_DNA"/>
</dbReference>